<comment type="caution">
    <text evidence="2">The sequence shown here is derived from an EMBL/GenBank/DDBJ whole genome shotgun (WGS) entry which is preliminary data.</text>
</comment>
<dbReference type="EMBL" id="WUQX01000001">
    <property type="protein sequence ID" value="MXP76018.1"/>
    <property type="molecule type" value="Genomic_DNA"/>
</dbReference>
<name>A0A7X3SIX4_9FIRM</name>
<accession>A0A7X3SIX4</accession>
<dbReference type="Pfam" id="PF09581">
    <property type="entry name" value="Spore_III_AF"/>
    <property type="match status" value="1"/>
</dbReference>
<evidence type="ECO:0000256" key="1">
    <source>
        <dbReference type="SAM" id="Phobius"/>
    </source>
</evidence>
<proteinExistence type="predicted"/>
<gene>
    <name evidence="2" type="ORF">GN277_11660</name>
</gene>
<dbReference type="InterPro" id="IPR014245">
    <property type="entry name" value="Spore_III_AF"/>
</dbReference>
<reference evidence="2 3" key="1">
    <citation type="submission" date="2019-12" db="EMBL/GenBank/DDBJ databases">
        <title>Sporaefaciens musculi gen. nov., sp. nov., a novel bacterium isolated from the caecum of an obese mouse.</title>
        <authorList>
            <person name="Rasmussen T.S."/>
            <person name="Streidl T."/>
            <person name="Hitch T.C.A."/>
            <person name="Wortmann E."/>
            <person name="Deptula P."/>
            <person name="Hansen M."/>
            <person name="Nielsen D.S."/>
            <person name="Clavel T."/>
            <person name="Vogensen F.K."/>
        </authorList>
    </citation>
    <scope>NUCLEOTIDE SEQUENCE [LARGE SCALE GENOMIC DNA]</scope>
    <source>
        <strain evidence="2 3">WCA-9-b2</strain>
    </source>
</reference>
<sequence length="117" mass="14051">MFSYLYEWIMKLSFYMVMVTMVLHVVPNSDYKRYIRFFTGLVLTVMLTDPFFRLLGMGQLWQNLYESPVYREQVEKMEEGAQYLKEMSKDVEKEFEDVWLKDDDSTSIGVDEIKIGR</sequence>
<dbReference type="RefSeq" id="WP_159751194.1">
    <property type="nucleotide sequence ID" value="NZ_CASSPE010000019.1"/>
</dbReference>
<keyword evidence="3" id="KW-1185">Reference proteome</keyword>
<keyword evidence="1" id="KW-1133">Transmembrane helix</keyword>
<dbReference type="Proteomes" id="UP000460412">
    <property type="component" value="Unassembled WGS sequence"/>
</dbReference>
<protein>
    <submittedName>
        <fullName evidence="2">Stage III sporulation protein AF</fullName>
    </submittedName>
</protein>
<evidence type="ECO:0000313" key="2">
    <source>
        <dbReference type="EMBL" id="MXP76018.1"/>
    </source>
</evidence>
<evidence type="ECO:0000313" key="3">
    <source>
        <dbReference type="Proteomes" id="UP000460412"/>
    </source>
</evidence>
<organism evidence="2 3">
    <name type="scientific">Sporofaciens musculi</name>
    <dbReference type="NCBI Taxonomy" id="2681861"/>
    <lineage>
        <taxon>Bacteria</taxon>
        <taxon>Bacillati</taxon>
        <taxon>Bacillota</taxon>
        <taxon>Clostridia</taxon>
        <taxon>Lachnospirales</taxon>
        <taxon>Lachnospiraceae</taxon>
        <taxon>Sporofaciens</taxon>
    </lineage>
</organism>
<dbReference type="AlphaFoldDB" id="A0A7X3SIX4"/>
<feature type="transmembrane region" description="Helical" evidence="1">
    <location>
        <begin position="34"/>
        <end position="52"/>
    </location>
</feature>
<keyword evidence="1" id="KW-0472">Membrane</keyword>
<feature type="transmembrane region" description="Helical" evidence="1">
    <location>
        <begin position="12"/>
        <end position="28"/>
    </location>
</feature>
<keyword evidence="1" id="KW-0812">Transmembrane</keyword>